<evidence type="ECO:0000313" key="5">
    <source>
        <dbReference type="EMBL" id="SCL21568.1"/>
    </source>
</evidence>
<dbReference type="STRING" id="47866.GA0074694_3073"/>
<reference evidence="7" key="2">
    <citation type="submission" date="2016-06" db="EMBL/GenBank/DDBJ databases">
        <authorList>
            <person name="Varghese N."/>
        </authorList>
    </citation>
    <scope>NUCLEOTIDE SEQUENCE [LARGE SCALE GENOMIC DNA]</scope>
    <source>
        <strain evidence="7">DSM 46123</strain>
    </source>
</reference>
<dbReference type="AlphaFoldDB" id="A0A1C6RXM5"/>
<accession>A0A1C6RXM5</accession>
<dbReference type="PRINTS" id="PR00035">
    <property type="entry name" value="HTHGNTR"/>
</dbReference>
<dbReference type="InterPro" id="IPR036388">
    <property type="entry name" value="WH-like_DNA-bd_sf"/>
</dbReference>
<evidence type="ECO:0000259" key="4">
    <source>
        <dbReference type="PROSITE" id="PS50949"/>
    </source>
</evidence>
<dbReference type="InterPro" id="IPR000524">
    <property type="entry name" value="Tscrpt_reg_HTH_GntR"/>
</dbReference>
<dbReference type="SUPFAM" id="SSF46785">
    <property type="entry name" value="Winged helix' DNA-binding domain"/>
    <property type="match status" value="1"/>
</dbReference>
<evidence type="ECO:0000256" key="2">
    <source>
        <dbReference type="ARBA" id="ARBA00023125"/>
    </source>
</evidence>
<keyword evidence="3" id="KW-0804">Transcription</keyword>
<dbReference type="EMBL" id="FMHU01000002">
    <property type="protein sequence ID" value="SCL21781.1"/>
    <property type="molecule type" value="Genomic_DNA"/>
</dbReference>
<proteinExistence type="predicted"/>
<dbReference type="PANTHER" id="PTHR44846">
    <property type="entry name" value="MANNOSYL-D-GLYCERATE TRANSPORT/METABOLISM SYSTEM REPRESSOR MNGR-RELATED"/>
    <property type="match status" value="1"/>
</dbReference>
<dbReference type="PANTHER" id="PTHR44846:SF17">
    <property type="entry name" value="GNTR-FAMILY TRANSCRIPTIONAL REGULATOR"/>
    <property type="match status" value="1"/>
</dbReference>
<organism evidence="6 7">
    <name type="scientific">Micromonospora inyonensis</name>
    <dbReference type="NCBI Taxonomy" id="47866"/>
    <lineage>
        <taxon>Bacteria</taxon>
        <taxon>Bacillati</taxon>
        <taxon>Actinomycetota</taxon>
        <taxon>Actinomycetes</taxon>
        <taxon>Micromonosporales</taxon>
        <taxon>Micromonosporaceae</taxon>
        <taxon>Micromonospora</taxon>
    </lineage>
</organism>
<evidence type="ECO:0000313" key="7">
    <source>
        <dbReference type="Proteomes" id="UP000198906"/>
    </source>
</evidence>
<gene>
    <name evidence="5" type="ORF">GA0074694_3073</name>
    <name evidence="6" type="ORF">GA0074694_3145</name>
</gene>
<reference evidence="6" key="1">
    <citation type="submission" date="2016-06" db="EMBL/GenBank/DDBJ databases">
        <authorList>
            <person name="Kjaerup R.B."/>
            <person name="Dalgaard T.S."/>
            <person name="Juul-Madsen H.R."/>
        </authorList>
    </citation>
    <scope>NUCLEOTIDE SEQUENCE [LARGE SCALE GENOMIC DNA]</scope>
    <source>
        <strain evidence="6">DSM 46123</strain>
    </source>
</reference>
<sequence length="136" mass="14844">MIDPRAERAVYQQLADLLRGLIASGQVKPGALLPSSKTLEQTHGVSRETVRRALAVLRGEGLVVTEGGYGTRVVQQQTRQHVRVPRSAQIVCRMPTDAERVDLGIELGEVVPVVTIHVGAQTRGPYRADMFDFTTA</sequence>
<name>A0A1C6RXM5_9ACTN</name>
<dbReference type="RefSeq" id="WP_091459248.1">
    <property type="nucleotide sequence ID" value="NZ_FMHU01000002.1"/>
</dbReference>
<feature type="domain" description="HTH gntR-type" evidence="4">
    <location>
        <begin position="8"/>
        <end position="76"/>
    </location>
</feature>
<keyword evidence="1" id="KW-0805">Transcription regulation</keyword>
<evidence type="ECO:0000313" key="6">
    <source>
        <dbReference type="EMBL" id="SCL21781.1"/>
    </source>
</evidence>
<dbReference type="EMBL" id="FMHU01000002">
    <property type="protein sequence ID" value="SCL21568.1"/>
    <property type="molecule type" value="Genomic_DNA"/>
</dbReference>
<keyword evidence="2" id="KW-0238">DNA-binding</keyword>
<dbReference type="GO" id="GO:0003677">
    <property type="term" value="F:DNA binding"/>
    <property type="evidence" value="ECO:0007669"/>
    <property type="project" value="UniProtKB-KW"/>
</dbReference>
<keyword evidence="7" id="KW-1185">Reference proteome</keyword>
<dbReference type="GO" id="GO:0003700">
    <property type="term" value="F:DNA-binding transcription factor activity"/>
    <property type="evidence" value="ECO:0007669"/>
    <property type="project" value="InterPro"/>
</dbReference>
<dbReference type="Proteomes" id="UP000198906">
    <property type="component" value="Unassembled WGS sequence"/>
</dbReference>
<dbReference type="Pfam" id="PF00392">
    <property type="entry name" value="GntR"/>
    <property type="match status" value="1"/>
</dbReference>
<protein>
    <submittedName>
        <fullName evidence="6">GntR family transcriptional regulator</fullName>
    </submittedName>
</protein>
<dbReference type="GO" id="GO:0045892">
    <property type="term" value="P:negative regulation of DNA-templated transcription"/>
    <property type="evidence" value="ECO:0007669"/>
    <property type="project" value="TreeGrafter"/>
</dbReference>
<dbReference type="CDD" id="cd07377">
    <property type="entry name" value="WHTH_GntR"/>
    <property type="match status" value="1"/>
</dbReference>
<dbReference type="InterPro" id="IPR050679">
    <property type="entry name" value="Bact_HTH_transcr_reg"/>
</dbReference>
<dbReference type="SMART" id="SM00345">
    <property type="entry name" value="HTH_GNTR"/>
    <property type="match status" value="1"/>
</dbReference>
<dbReference type="Gene3D" id="1.10.10.10">
    <property type="entry name" value="Winged helix-like DNA-binding domain superfamily/Winged helix DNA-binding domain"/>
    <property type="match status" value="1"/>
</dbReference>
<dbReference type="PROSITE" id="PS50949">
    <property type="entry name" value="HTH_GNTR"/>
    <property type="match status" value="1"/>
</dbReference>
<evidence type="ECO:0000256" key="1">
    <source>
        <dbReference type="ARBA" id="ARBA00023015"/>
    </source>
</evidence>
<dbReference type="InterPro" id="IPR036390">
    <property type="entry name" value="WH_DNA-bd_sf"/>
</dbReference>
<evidence type="ECO:0000256" key="3">
    <source>
        <dbReference type="ARBA" id="ARBA00023163"/>
    </source>
</evidence>